<feature type="transmembrane region" description="Helical" evidence="2">
    <location>
        <begin position="128"/>
        <end position="147"/>
    </location>
</feature>
<evidence type="ECO:0008006" key="5">
    <source>
        <dbReference type="Google" id="ProtNLM"/>
    </source>
</evidence>
<feature type="transmembrane region" description="Helical" evidence="2">
    <location>
        <begin position="102"/>
        <end position="122"/>
    </location>
</feature>
<keyword evidence="2" id="KW-0812">Transmembrane</keyword>
<dbReference type="Pfam" id="PF10003">
    <property type="entry name" value="DUF2244"/>
    <property type="match status" value="1"/>
</dbReference>
<reference evidence="3 4" key="1">
    <citation type="submission" date="2018-02" db="EMBL/GenBank/DDBJ databases">
        <title>Reclassifiation of [Polyangium] brachysporum DSM 7029 as Guopingzhaonella breviflexa gen. nov., sp. nov., a member of the family Comamonadaceae.</title>
        <authorList>
            <person name="Tang B."/>
        </authorList>
    </citation>
    <scope>NUCLEOTIDE SEQUENCE [LARGE SCALE GENOMIC DNA]</scope>
    <source>
        <strain evidence="3 4">DSM 15344</strain>
    </source>
</reference>
<evidence type="ECO:0000313" key="4">
    <source>
        <dbReference type="Proteomes" id="UP000239406"/>
    </source>
</evidence>
<dbReference type="EMBL" id="PSNY01000004">
    <property type="protein sequence ID" value="PPE70884.1"/>
    <property type="molecule type" value="Genomic_DNA"/>
</dbReference>
<dbReference type="AlphaFoldDB" id="A0A2S5T7A1"/>
<dbReference type="InterPro" id="IPR019253">
    <property type="entry name" value="DUF2244_TM"/>
</dbReference>
<keyword evidence="2" id="KW-1133">Transmembrane helix</keyword>
<proteinExistence type="predicted"/>
<name>A0A2S5T7A1_9BURK</name>
<dbReference type="Proteomes" id="UP000239406">
    <property type="component" value="Unassembled WGS sequence"/>
</dbReference>
<organism evidence="3 4">
    <name type="scientific">Caldimonas thermodepolymerans</name>
    <dbReference type="NCBI Taxonomy" id="215580"/>
    <lineage>
        <taxon>Bacteria</taxon>
        <taxon>Pseudomonadati</taxon>
        <taxon>Pseudomonadota</taxon>
        <taxon>Betaproteobacteria</taxon>
        <taxon>Burkholderiales</taxon>
        <taxon>Sphaerotilaceae</taxon>
        <taxon>Caldimonas</taxon>
    </lineage>
</organism>
<gene>
    <name evidence="3" type="ORF">C1702_04940</name>
</gene>
<feature type="compositionally biased region" description="Low complexity" evidence="1">
    <location>
        <begin position="29"/>
        <end position="43"/>
    </location>
</feature>
<evidence type="ECO:0000256" key="1">
    <source>
        <dbReference type="SAM" id="MobiDB-lite"/>
    </source>
</evidence>
<evidence type="ECO:0000256" key="2">
    <source>
        <dbReference type="SAM" id="Phobius"/>
    </source>
</evidence>
<sequence>MSVDTLAPLPDDGRSRGAGVSTAAPCLPAPAAQSGSPAAAALPRMTGAGPSTCRLPNAMPPAATAAPAPAVPPDVPPPAGWAQAPLPHWDLRRNCSLTPRQCVLALGVLAAMTLALALAMWGAGFPLVAPYALVNVAVIAVAMVQYARRARDGETLTLTPDGLEVHRRWRGAESVERFDLRWVTLDRATDAGAPIVLRERGRVLEVGTQATPARRRAVEQELRVALAQSRAAAAAGAAA</sequence>
<keyword evidence="2" id="KW-0472">Membrane</keyword>
<accession>A0A2S5T7A1</accession>
<feature type="region of interest" description="Disordered" evidence="1">
    <location>
        <begin position="1"/>
        <end position="43"/>
    </location>
</feature>
<dbReference type="OrthoDB" id="9091577at2"/>
<protein>
    <recommendedName>
        <fullName evidence="5">DUF2244 domain-containing protein</fullName>
    </recommendedName>
</protein>
<keyword evidence="4" id="KW-1185">Reference proteome</keyword>
<comment type="caution">
    <text evidence="3">The sequence shown here is derived from an EMBL/GenBank/DDBJ whole genome shotgun (WGS) entry which is preliminary data.</text>
</comment>
<evidence type="ECO:0000313" key="3">
    <source>
        <dbReference type="EMBL" id="PPE70884.1"/>
    </source>
</evidence>